<protein>
    <submittedName>
        <fullName evidence="2">Uncharacterized protein</fullName>
    </submittedName>
</protein>
<gene>
    <name evidence="2" type="ORF">AV649_11555</name>
</gene>
<evidence type="ECO:0000256" key="1">
    <source>
        <dbReference type="SAM" id="MobiDB-lite"/>
    </source>
</evidence>
<evidence type="ECO:0000313" key="3">
    <source>
        <dbReference type="Proteomes" id="UP000076510"/>
    </source>
</evidence>
<reference evidence="3" key="1">
    <citation type="submission" date="2016-01" db="EMBL/GenBank/DDBJ databases">
        <title>Whole genome sequencing of Bhargavaea cecembensis T14.</title>
        <authorList>
            <person name="Hong K.W."/>
        </authorList>
    </citation>
    <scope>NUCLEOTIDE SEQUENCE [LARGE SCALE GENOMIC DNA]</scope>
    <source>
        <strain evidence="3">M19</strain>
    </source>
</reference>
<feature type="compositionally biased region" description="Basic and acidic residues" evidence="1">
    <location>
        <begin position="45"/>
        <end position="54"/>
    </location>
</feature>
<name>A0A165LZ67_9BACI</name>
<dbReference type="OrthoDB" id="9966815at2"/>
<accession>A0A165LZ67</accession>
<proteinExistence type="predicted"/>
<sequence length="70" mass="8176">MENQNQQLDPSFFIKIIGQKEVQLNALAQQHTLLTQENQDLRERLEKAEGLLQKEHKKAKQHQRKGGKKS</sequence>
<dbReference type="Proteomes" id="UP000076510">
    <property type="component" value="Unassembled WGS sequence"/>
</dbReference>
<feature type="region of interest" description="Disordered" evidence="1">
    <location>
        <begin position="45"/>
        <end position="70"/>
    </location>
</feature>
<comment type="caution">
    <text evidence="2">The sequence shown here is derived from an EMBL/GenBank/DDBJ whole genome shotgun (WGS) entry which is preliminary data.</text>
</comment>
<feature type="compositionally biased region" description="Basic residues" evidence="1">
    <location>
        <begin position="55"/>
        <end position="70"/>
    </location>
</feature>
<evidence type="ECO:0000313" key="2">
    <source>
        <dbReference type="EMBL" id="KZE53392.1"/>
    </source>
</evidence>
<dbReference type="RefSeq" id="WP_063190506.1">
    <property type="nucleotide sequence ID" value="NZ_JAUKEI010000005.1"/>
</dbReference>
<organism evidence="2 3">
    <name type="scientific">Rossellomorea marisflavi</name>
    <dbReference type="NCBI Taxonomy" id="189381"/>
    <lineage>
        <taxon>Bacteria</taxon>
        <taxon>Bacillati</taxon>
        <taxon>Bacillota</taxon>
        <taxon>Bacilli</taxon>
        <taxon>Bacillales</taxon>
        <taxon>Bacillaceae</taxon>
        <taxon>Rossellomorea</taxon>
    </lineage>
</organism>
<dbReference type="EMBL" id="LQQY01000002">
    <property type="protein sequence ID" value="KZE53392.1"/>
    <property type="molecule type" value="Genomic_DNA"/>
</dbReference>
<dbReference type="AlphaFoldDB" id="A0A165LZ67"/>